<dbReference type="SUPFAM" id="SSF54928">
    <property type="entry name" value="RNA-binding domain, RBD"/>
    <property type="match status" value="1"/>
</dbReference>
<dbReference type="CDD" id="cd21608">
    <property type="entry name" value="RRM2_NsCP33_like"/>
    <property type="match status" value="1"/>
</dbReference>
<dbReference type="PROSITE" id="PS50102">
    <property type="entry name" value="RRM"/>
    <property type="match status" value="1"/>
</dbReference>
<protein>
    <submittedName>
        <fullName evidence="4">RNA-binding protein</fullName>
    </submittedName>
</protein>
<gene>
    <name evidence="4" type="ORF">H8S64_08800</name>
</gene>
<dbReference type="InterPro" id="IPR012677">
    <property type="entry name" value="Nucleotide-bd_a/b_plait_sf"/>
</dbReference>
<dbReference type="Gene3D" id="3.30.70.330">
    <property type="match status" value="1"/>
</dbReference>
<dbReference type="InterPro" id="IPR048289">
    <property type="entry name" value="RRM2_NsCP33-like"/>
</dbReference>
<reference evidence="4 5" key="1">
    <citation type="submission" date="2020-08" db="EMBL/GenBank/DDBJ databases">
        <title>Genome public.</title>
        <authorList>
            <person name="Liu C."/>
            <person name="Sun Q."/>
        </authorList>
    </citation>
    <scope>NUCLEOTIDE SEQUENCE [LARGE SCALE GENOMIC DNA]</scope>
    <source>
        <strain evidence="4 5">NSJ-56</strain>
    </source>
</reference>
<evidence type="ECO:0000313" key="4">
    <source>
        <dbReference type="EMBL" id="MBC5621195.1"/>
    </source>
</evidence>
<keyword evidence="1" id="KW-0694">RNA-binding</keyword>
<evidence type="ECO:0000256" key="1">
    <source>
        <dbReference type="ARBA" id="ARBA00022884"/>
    </source>
</evidence>
<proteinExistence type="predicted"/>
<dbReference type="Proteomes" id="UP000646484">
    <property type="component" value="Unassembled WGS sequence"/>
</dbReference>
<sequence>MNIYISNLSYEVSDSDLKELFEEYGEVSSAKVIMDRETGRSRGFGFVEMSDDVQGQKAIDELNQAEYDGKVISVNVAKPRTDRPAGNRGGFNRGGGGGRDRRSGNGGGGRSFERRY</sequence>
<feature type="domain" description="RRM" evidence="3">
    <location>
        <begin position="1"/>
        <end position="79"/>
    </location>
</feature>
<name>A0ABR7D1E6_9BACT</name>
<dbReference type="InterPro" id="IPR052462">
    <property type="entry name" value="SLIRP/GR-RBP-like"/>
</dbReference>
<evidence type="ECO:0000259" key="3">
    <source>
        <dbReference type="PROSITE" id="PS50102"/>
    </source>
</evidence>
<dbReference type="Pfam" id="PF00076">
    <property type="entry name" value="RRM_1"/>
    <property type="match status" value="1"/>
</dbReference>
<keyword evidence="5" id="KW-1185">Reference proteome</keyword>
<dbReference type="PANTHER" id="PTHR48027">
    <property type="entry name" value="HETEROGENEOUS NUCLEAR RIBONUCLEOPROTEIN 87F-RELATED"/>
    <property type="match status" value="1"/>
</dbReference>
<dbReference type="RefSeq" id="WP_099293007.1">
    <property type="nucleotide sequence ID" value="NZ_JACOOH010000003.1"/>
</dbReference>
<feature type="compositionally biased region" description="Gly residues" evidence="2">
    <location>
        <begin position="87"/>
        <end position="97"/>
    </location>
</feature>
<evidence type="ECO:0000313" key="5">
    <source>
        <dbReference type="Proteomes" id="UP000646484"/>
    </source>
</evidence>
<organism evidence="4 5">
    <name type="scientific">Butyricimonas hominis</name>
    <dbReference type="NCBI Taxonomy" id="2763032"/>
    <lineage>
        <taxon>Bacteria</taxon>
        <taxon>Pseudomonadati</taxon>
        <taxon>Bacteroidota</taxon>
        <taxon>Bacteroidia</taxon>
        <taxon>Bacteroidales</taxon>
        <taxon>Odoribacteraceae</taxon>
        <taxon>Butyricimonas</taxon>
    </lineage>
</organism>
<evidence type="ECO:0000256" key="2">
    <source>
        <dbReference type="SAM" id="MobiDB-lite"/>
    </source>
</evidence>
<dbReference type="EMBL" id="JACOOH010000003">
    <property type="protein sequence ID" value="MBC5621195.1"/>
    <property type="molecule type" value="Genomic_DNA"/>
</dbReference>
<dbReference type="InterPro" id="IPR035979">
    <property type="entry name" value="RBD_domain_sf"/>
</dbReference>
<dbReference type="SMART" id="SM00360">
    <property type="entry name" value="RRM"/>
    <property type="match status" value="1"/>
</dbReference>
<dbReference type="InterPro" id="IPR000504">
    <property type="entry name" value="RRM_dom"/>
</dbReference>
<accession>A0ABR7D1E6</accession>
<comment type="caution">
    <text evidence="4">The sequence shown here is derived from an EMBL/GenBank/DDBJ whole genome shotgun (WGS) entry which is preliminary data.</text>
</comment>
<feature type="region of interest" description="Disordered" evidence="2">
    <location>
        <begin position="76"/>
        <end position="116"/>
    </location>
</feature>